<accession>A0A410RSP8</accession>
<sequence>MTALLIHPSVAGHELWLASQYKATTREHGWLVIPASGAHETREPIQIAVDIVAGPAPDDGVTERVGARRLRRSVETSEGGSSGEAVTLTYVEALGASYVRYRQVRFADGLTPHFELDELIRRQGLSVVKPSSGQTPL</sequence>
<dbReference type="InterPro" id="IPR053762">
    <property type="entry name" value="Toxin-Sub_Inhibitor_sf"/>
</dbReference>
<proteinExistence type="predicted"/>
<dbReference type="Proteomes" id="UP000288758">
    <property type="component" value="Chromosome"/>
</dbReference>
<organism evidence="1 2">
    <name type="scientific">Corallococcus coralloides</name>
    <name type="common">Myxococcus coralloides</name>
    <dbReference type="NCBI Taxonomy" id="184914"/>
    <lineage>
        <taxon>Bacteria</taxon>
        <taxon>Pseudomonadati</taxon>
        <taxon>Myxococcota</taxon>
        <taxon>Myxococcia</taxon>
        <taxon>Myxococcales</taxon>
        <taxon>Cystobacterineae</taxon>
        <taxon>Myxococcaceae</taxon>
        <taxon>Corallococcus</taxon>
    </lineage>
</organism>
<gene>
    <name evidence="1" type="ORF">EJ065_3354</name>
</gene>
<protein>
    <submittedName>
        <fullName evidence="1">Uncharacterized protein</fullName>
    </submittedName>
</protein>
<dbReference type="RefSeq" id="WP_128796780.1">
    <property type="nucleotide sequence ID" value="NZ_CP034669.1"/>
</dbReference>
<dbReference type="InterPro" id="IPR054004">
    <property type="entry name" value="Tsi3"/>
</dbReference>
<dbReference type="NCBIfam" id="NF038331">
    <property type="entry name" value="Tsi3_fam"/>
    <property type="match status" value="1"/>
</dbReference>
<dbReference type="Gene3D" id="2.60.120.1690">
    <property type="match status" value="1"/>
</dbReference>
<evidence type="ECO:0000313" key="2">
    <source>
        <dbReference type="Proteomes" id="UP000288758"/>
    </source>
</evidence>
<dbReference type="AlphaFoldDB" id="A0A410RSP8"/>
<evidence type="ECO:0000313" key="1">
    <source>
        <dbReference type="EMBL" id="QAT84917.1"/>
    </source>
</evidence>
<dbReference type="EMBL" id="CP034669">
    <property type="protein sequence ID" value="QAT84917.1"/>
    <property type="molecule type" value="Genomic_DNA"/>
</dbReference>
<reference evidence="1 2" key="1">
    <citation type="submission" date="2018-12" db="EMBL/GenBank/DDBJ databases">
        <title>Complete Genome Sequence of the Corallopyronin A producing Myxobacterium Corallococcus coralloides B035.</title>
        <authorList>
            <person name="Bouhired S.M."/>
            <person name="Rupp O."/>
            <person name="Blom J."/>
            <person name="Schaeberle T.F."/>
            <person name="Kehraus S."/>
            <person name="Schiefer A."/>
            <person name="Pfarr K."/>
            <person name="Goesmann A."/>
            <person name="Hoerauf A."/>
            <person name="Koenig G.M."/>
        </authorList>
    </citation>
    <scope>NUCLEOTIDE SEQUENCE [LARGE SCALE GENOMIC DNA]</scope>
    <source>
        <strain evidence="1 2">B035</strain>
    </source>
</reference>
<name>A0A410RSP8_CORCK</name>